<evidence type="ECO:0000313" key="4">
    <source>
        <dbReference type="Proteomes" id="UP001597201"/>
    </source>
</evidence>
<proteinExistence type="predicted"/>
<accession>A0ABW3Y069</accession>
<dbReference type="InterPro" id="IPR028994">
    <property type="entry name" value="Integrin_alpha_N"/>
</dbReference>
<dbReference type="Proteomes" id="UP001597201">
    <property type="component" value="Unassembled WGS sequence"/>
</dbReference>
<reference evidence="4" key="1">
    <citation type="journal article" date="2019" name="Int. J. Syst. Evol. Microbiol.">
        <title>The Global Catalogue of Microorganisms (GCM) 10K type strain sequencing project: providing services to taxonomists for standard genome sequencing and annotation.</title>
        <authorList>
            <consortium name="The Broad Institute Genomics Platform"/>
            <consortium name="The Broad Institute Genome Sequencing Center for Infectious Disease"/>
            <person name="Wu L."/>
            <person name="Ma J."/>
        </authorList>
    </citation>
    <scope>NUCLEOTIDE SEQUENCE [LARGE SCALE GENOMIC DNA]</scope>
    <source>
        <strain evidence="4">CCUG 61485</strain>
    </source>
</reference>
<feature type="domain" description="ASPIC/UnbV" evidence="2">
    <location>
        <begin position="528"/>
        <end position="592"/>
    </location>
</feature>
<dbReference type="EMBL" id="JBHTMY010000001">
    <property type="protein sequence ID" value="MFD1314104.1"/>
    <property type="molecule type" value="Genomic_DNA"/>
</dbReference>
<dbReference type="SUPFAM" id="SSF69318">
    <property type="entry name" value="Integrin alpha N-terminal domain"/>
    <property type="match status" value="2"/>
</dbReference>
<dbReference type="InterPro" id="IPR027039">
    <property type="entry name" value="Crtac1"/>
</dbReference>
<dbReference type="InterPro" id="IPR013517">
    <property type="entry name" value="FG-GAP"/>
</dbReference>
<dbReference type="Pfam" id="PF07593">
    <property type="entry name" value="UnbV_ASPIC"/>
    <property type="match status" value="1"/>
</dbReference>
<evidence type="ECO:0000256" key="1">
    <source>
        <dbReference type="ARBA" id="ARBA00022729"/>
    </source>
</evidence>
<gene>
    <name evidence="3" type="ORF">ACFQ39_00625</name>
</gene>
<dbReference type="PANTHER" id="PTHR16026:SF0">
    <property type="entry name" value="CARTILAGE ACIDIC PROTEIN 1"/>
    <property type="match status" value="1"/>
</dbReference>
<comment type="caution">
    <text evidence="3">The sequence shown here is derived from an EMBL/GenBank/DDBJ whole genome shotgun (WGS) entry which is preliminary data.</text>
</comment>
<name>A0ABW3Y069_9FLAO</name>
<dbReference type="Gene3D" id="2.130.10.130">
    <property type="entry name" value="Integrin alpha, N-terminal"/>
    <property type="match status" value="4"/>
</dbReference>
<dbReference type="Pfam" id="PF13517">
    <property type="entry name" value="FG-GAP_3"/>
    <property type="match status" value="4"/>
</dbReference>
<protein>
    <submittedName>
        <fullName evidence="3">VCBS repeat-containing protein</fullName>
    </submittedName>
</protein>
<dbReference type="PANTHER" id="PTHR16026">
    <property type="entry name" value="CARTILAGE ACIDIC PROTEIN 1"/>
    <property type="match status" value="1"/>
</dbReference>
<dbReference type="InterPro" id="IPR011519">
    <property type="entry name" value="UnbV_ASPIC"/>
</dbReference>
<sequence>MTFKSNFIYTLFTILFVFSCQKEKEQTLEIFELIPEEKSGIHFKNQLEDTPELNILTYLYYYNGAGVGIADFNQDGLEDIFFASNQEKNQLFLNKGKLKFEEVGEKANITKKGWSTGVTITDVNDDGLPDIYVCQVDGLKGISGRNLLYVNQGIDENGIPNFLEKAEEYGLNFSGYSTQAAFFDADLDGDLDMYLLNHSIHPSSNYGKGSQRKVKDSISGDRFYKNNRGFFQDFTEEAGIFSSKIGFGLGLGISDLNADGYPDIYVGNDFYENDYLYLNKGDGTFEEKIHQNNKIMGHTTHFSMGNDLADFNNDGAVDILSMDMLPNDLETYKTSGNEFNYNIYQNYLKYGYHPQYMQNTLHLNGKNGYFSEIAYLSGVSASEWSWAGLWMDFDNDGLKDIFVSNGIYGATNDMDYISFISNENIQKRLSKGMTADDMEMINEIPQKKVPNYFFGNNGDLTFAKTAQGTPSFSNGAAYADLDNDGDLDLVTNNLNQVAFLYENRSEQIYTDRNFIKISFIGEEHNKLGIGAKCKIFSGDRIIFYENYPTRGYLSAVSTQLTIGVGNISQIDSLEVIWPNQKSQIIFNPALNSATIVDVRNAVLDKFIVDPFEVKNSEDNFIPNFQHTELDSQEFLREPLAPYMTSHLGPRISVIDFNNDGLDDVFIGNGKKHNAHLYLQQNNATFLLDVNNELDSISNTENNNQEFFDVDNDGDLDLLIANGGSEYVSGENLQPSLFINYDGYLKLENNRLPKIETNTSAIAINDFDKDGDLDIFLGGSSVSQKFGDTPRSYLLINESGVFRDLTSEHSQGLLYPGLVRDAVWSDLDGDQYEELIIVGHWMPLKIYRNENGILKEITTDFLSRTNGLYNVVVPFDIDNDGDTDLILGNWGLNSRLHASYEEPMSLYINDFDKNGTEEPVMTYFSDGNEIVFANKDELTKQIPSLNKRFLSYRSFAKAGFEDIFKKDLINSSKVKYVYNLASILIKNEGDFNFKIHNLPKFAQISPLHAVFVDDLDKDGNVDVIIGGNDTQLNTQLGQLDASKGQVLTIDQKGNFEINMKLTKNISVSGAIRDIKSLKIGGRGYLVIARNNQNLVWIKED</sequence>
<keyword evidence="1" id="KW-0732">Signal</keyword>
<organism evidence="3 4">
    <name type="scientific">Namhaeicola litoreus</name>
    <dbReference type="NCBI Taxonomy" id="1052145"/>
    <lineage>
        <taxon>Bacteria</taxon>
        <taxon>Pseudomonadati</taxon>
        <taxon>Bacteroidota</taxon>
        <taxon>Flavobacteriia</taxon>
        <taxon>Flavobacteriales</taxon>
        <taxon>Flavobacteriaceae</taxon>
        <taxon>Namhaeicola</taxon>
    </lineage>
</organism>
<evidence type="ECO:0000313" key="3">
    <source>
        <dbReference type="EMBL" id="MFD1314104.1"/>
    </source>
</evidence>
<evidence type="ECO:0000259" key="2">
    <source>
        <dbReference type="Pfam" id="PF07593"/>
    </source>
</evidence>
<dbReference type="PROSITE" id="PS51257">
    <property type="entry name" value="PROKAR_LIPOPROTEIN"/>
    <property type="match status" value="1"/>
</dbReference>
<keyword evidence="4" id="KW-1185">Reference proteome</keyword>
<dbReference type="RefSeq" id="WP_377175391.1">
    <property type="nucleotide sequence ID" value="NZ_JBHTMY010000001.1"/>
</dbReference>